<feature type="domain" description="Thiol:disulfide interchange protein DsbD N-terminal" evidence="2">
    <location>
        <begin position="39"/>
        <end position="143"/>
    </location>
</feature>
<keyword evidence="4" id="KW-1185">Reference proteome</keyword>
<dbReference type="STRING" id="441119.SAMN04488047_101351"/>
<accession>A0A1I5KXM8</accession>
<dbReference type="Proteomes" id="UP000199356">
    <property type="component" value="Unassembled WGS sequence"/>
</dbReference>
<dbReference type="InterPro" id="IPR028250">
    <property type="entry name" value="DsbDN"/>
</dbReference>
<name>A0A1I5KXM8_9RHOB</name>
<organism evidence="3 4">
    <name type="scientific">Tranquillimonas alkanivorans</name>
    <dbReference type="NCBI Taxonomy" id="441119"/>
    <lineage>
        <taxon>Bacteria</taxon>
        <taxon>Pseudomonadati</taxon>
        <taxon>Pseudomonadota</taxon>
        <taxon>Alphaproteobacteria</taxon>
        <taxon>Rhodobacterales</taxon>
        <taxon>Roseobacteraceae</taxon>
        <taxon>Tranquillimonas</taxon>
    </lineage>
</organism>
<gene>
    <name evidence="3" type="ORF">SAMN04488047_101351</name>
</gene>
<dbReference type="Pfam" id="PF11412">
    <property type="entry name" value="DsbD_N"/>
    <property type="match status" value="1"/>
</dbReference>
<evidence type="ECO:0000259" key="2">
    <source>
        <dbReference type="Pfam" id="PF11412"/>
    </source>
</evidence>
<dbReference type="OrthoDB" id="9811036at2"/>
<protein>
    <submittedName>
        <fullName evidence="3">Thiol-disulfide interchange protein, contains DsbC and DsbD domains</fullName>
    </submittedName>
</protein>
<evidence type="ECO:0000313" key="3">
    <source>
        <dbReference type="EMBL" id="SFO89648.1"/>
    </source>
</evidence>
<evidence type="ECO:0000256" key="1">
    <source>
        <dbReference type="SAM" id="SignalP"/>
    </source>
</evidence>
<feature type="chain" id="PRO_5011728133" evidence="1">
    <location>
        <begin position="22"/>
        <end position="266"/>
    </location>
</feature>
<sequence>MIRLMTLAAALCAALAAPAPAQSVDDIAQVRMLPGWRTDAGRHMAAIEITLAPGWKTYWRAPGEAGIPPSFDWSGSQNLRTVAYHWPVPEVFDLNGMTSIGYDGHLVLPIEMTPASADAPIRAAARIDMGVCRDVCVPLTVEVAGDLPPTGGHRDARIVAALSDRPFAAAEAGVGAVDCEVAPLEDGLRLTARVDVPALGGQEFAVIEAADPALWVSESDTRRVGDTLTAQVDIVPPRGTPLAFDRSAVRITVLGTTGAVDIQGCD</sequence>
<proteinExistence type="predicted"/>
<dbReference type="AlphaFoldDB" id="A0A1I5KXM8"/>
<keyword evidence="1" id="KW-0732">Signal</keyword>
<evidence type="ECO:0000313" key="4">
    <source>
        <dbReference type="Proteomes" id="UP000199356"/>
    </source>
</evidence>
<reference evidence="3 4" key="1">
    <citation type="submission" date="2016-10" db="EMBL/GenBank/DDBJ databases">
        <authorList>
            <person name="de Groot N.N."/>
        </authorList>
    </citation>
    <scope>NUCLEOTIDE SEQUENCE [LARGE SCALE GENOMIC DNA]</scope>
    <source>
        <strain evidence="3 4">DSM 19547</strain>
    </source>
</reference>
<feature type="signal peptide" evidence="1">
    <location>
        <begin position="1"/>
        <end position="21"/>
    </location>
</feature>
<dbReference type="EMBL" id="FOXA01000001">
    <property type="protein sequence ID" value="SFO89648.1"/>
    <property type="molecule type" value="Genomic_DNA"/>
</dbReference>